<dbReference type="AlphaFoldDB" id="E3MLN1"/>
<sequence length="273" mass="30674">MLVVPESVTTKFSTNYGKTMFSWMRSRGGEMDDEAMLRLPLQMGRKRQTCARGVTASEVKKNVSYFAPDGRKLSTYLKVVRSGHRDLQKDRKIGEHFFMSAPVHVSGQGGGKMGFDRENSTEVMHLLLEKREIEVSQPLQFSNFLALAGEQKVSGLIFRCYELVCSRSVVMEIEKNLEEISMLKGEKYMREAKTRALRSARSKKKNDEKVVAVVKEEQHLEIDSEPPTKPVTPEKNSAAPVASTVSPNVSGNVQLRKFTPGLGQCEVLTEQKK</sequence>
<dbReference type="Proteomes" id="UP000008281">
    <property type="component" value="Unassembled WGS sequence"/>
</dbReference>
<name>E3MLN1_CAERE</name>
<dbReference type="GO" id="GO:0005634">
    <property type="term" value="C:nucleus"/>
    <property type="evidence" value="ECO:0007669"/>
    <property type="project" value="UniProtKB-SubCell"/>
</dbReference>
<dbReference type="EMBL" id="DS268455">
    <property type="protein sequence ID" value="EFP04610.1"/>
    <property type="molecule type" value="Genomic_DNA"/>
</dbReference>
<comment type="subcellular location">
    <subcellularLocation>
        <location evidence="1">Nucleus</location>
    </subcellularLocation>
</comment>
<evidence type="ECO:0000256" key="1">
    <source>
        <dbReference type="ARBA" id="ARBA00004123"/>
    </source>
</evidence>
<feature type="domain" description="MBD" evidence="3">
    <location>
        <begin position="34"/>
        <end position="99"/>
    </location>
</feature>
<dbReference type="GO" id="GO:0000785">
    <property type="term" value="C:chromatin"/>
    <property type="evidence" value="ECO:0007669"/>
    <property type="project" value="TreeGrafter"/>
</dbReference>
<dbReference type="OrthoDB" id="784962at2759"/>
<dbReference type="SMART" id="SM00391">
    <property type="entry name" value="MBD"/>
    <property type="match status" value="1"/>
</dbReference>
<protein>
    <recommendedName>
        <fullName evidence="3">MBD domain-containing protein</fullName>
    </recommendedName>
</protein>
<dbReference type="PANTHER" id="PTHR45915">
    <property type="entry name" value="TRANSCRIPTION INTERMEDIARY FACTOR"/>
    <property type="match status" value="1"/>
</dbReference>
<gene>
    <name evidence="4" type="ORF">CRE_31285</name>
</gene>
<evidence type="ECO:0000313" key="5">
    <source>
        <dbReference type="Proteomes" id="UP000008281"/>
    </source>
</evidence>
<dbReference type="STRING" id="31234.E3MLN1"/>
<dbReference type="Pfam" id="PF01429">
    <property type="entry name" value="MBD"/>
    <property type="match status" value="1"/>
</dbReference>
<keyword evidence="5" id="KW-1185">Reference proteome</keyword>
<accession>E3MLN1</accession>
<dbReference type="SUPFAM" id="SSF54171">
    <property type="entry name" value="DNA-binding domain"/>
    <property type="match status" value="1"/>
</dbReference>
<dbReference type="HOGENOM" id="CLU_1020265_0_0_1"/>
<dbReference type="InterPro" id="IPR016177">
    <property type="entry name" value="DNA-bd_dom_sf"/>
</dbReference>
<proteinExistence type="predicted"/>
<evidence type="ECO:0000256" key="2">
    <source>
        <dbReference type="SAM" id="MobiDB-lite"/>
    </source>
</evidence>
<dbReference type="GO" id="GO:0003677">
    <property type="term" value="F:DNA binding"/>
    <property type="evidence" value="ECO:0007669"/>
    <property type="project" value="InterPro"/>
</dbReference>
<dbReference type="eggNOG" id="KOG1245">
    <property type="taxonomic scope" value="Eukaryota"/>
</dbReference>
<evidence type="ECO:0000313" key="4">
    <source>
        <dbReference type="EMBL" id="EFP04610.1"/>
    </source>
</evidence>
<dbReference type="InterPro" id="IPR001739">
    <property type="entry name" value="Methyl_CpG_DNA-bd"/>
</dbReference>
<dbReference type="InParanoid" id="E3MLN1"/>
<reference evidence="4" key="1">
    <citation type="submission" date="2007-07" db="EMBL/GenBank/DDBJ databases">
        <title>PCAP assembly of the Caenorhabditis remanei genome.</title>
        <authorList>
            <consortium name="The Caenorhabditis remanei Sequencing Consortium"/>
            <person name="Wilson R.K."/>
        </authorList>
    </citation>
    <scope>NUCLEOTIDE SEQUENCE [LARGE SCALE GENOMIC DNA]</scope>
    <source>
        <strain evidence="4">PB4641</strain>
    </source>
</reference>
<dbReference type="PANTHER" id="PTHR45915:SF2">
    <property type="entry name" value="TOUTATIS, ISOFORM E"/>
    <property type="match status" value="1"/>
</dbReference>
<organism evidence="5">
    <name type="scientific">Caenorhabditis remanei</name>
    <name type="common">Caenorhabditis vulgaris</name>
    <dbReference type="NCBI Taxonomy" id="31234"/>
    <lineage>
        <taxon>Eukaryota</taxon>
        <taxon>Metazoa</taxon>
        <taxon>Ecdysozoa</taxon>
        <taxon>Nematoda</taxon>
        <taxon>Chromadorea</taxon>
        <taxon>Rhabditida</taxon>
        <taxon>Rhabditina</taxon>
        <taxon>Rhabditomorpha</taxon>
        <taxon>Rhabditoidea</taxon>
        <taxon>Rhabditidae</taxon>
        <taxon>Peloderinae</taxon>
        <taxon>Caenorhabditis</taxon>
    </lineage>
</organism>
<evidence type="ECO:0000259" key="3">
    <source>
        <dbReference type="SMART" id="SM00391"/>
    </source>
</evidence>
<feature type="region of interest" description="Disordered" evidence="2">
    <location>
        <begin position="218"/>
        <end position="248"/>
    </location>
</feature>